<dbReference type="EMBL" id="JAAGNN010000010">
    <property type="protein sequence ID" value="KAF4084050.1"/>
    <property type="molecule type" value="Genomic_DNA"/>
</dbReference>
<proteinExistence type="predicted"/>
<dbReference type="AlphaFoldDB" id="A0A7J6AMS1"/>
<accession>A0A7J6AMS1</accession>
<comment type="caution">
    <text evidence="1">The sequence shown here is derived from an EMBL/GenBank/DDBJ whole genome shotgun (WGS) entry which is preliminary data.</text>
</comment>
<sequence length="127" mass="13883">MEKCLLCRPCGDSKHSGAVQEFGLAIIQHSCDNGCWLQVCGRPKRIYLEMNLKSRVTGNAHNPDWMEGGKKLRAAIEVSFTARGVVQKLLHRGPLGLGANSGVNGLRISSNTHLFDIEKYSPGNALH</sequence>
<dbReference type="Proteomes" id="UP000593565">
    <property type="component" value="Unassembled WGS sequence"/>
</dbReference>
<protein>
    <submittedName>
        <fullName evidence="1">Uncharacterized protein</fullName>
    </submittedName>
</protein>
<evidence type="ECO:0000313" key="2">
    <source>
        <dbReference type="Proteomes" id="UP000593565"/>
    </source>
</evidence>
<reference evidence="1 2" key="1">
    <citation type="submission" date="2020-02" db="EMBL/GenBank/DDBJ databases">
        <title>A chromosome-scale genome assembly of the black bullhead catfish (Ameiurus melas).</title>
        <authorList>
            <person name="Wen M."/>
            <person name="Zham M."/>
            <person name="Cabau C."/>
            <person name="Klopp C."/>
            <person name="Donnadieu C."/>
            <person name="Roques C."/>
            <person name="Bouchez O."/>
            <person name="Lampietro C."/>
            <person name="Jouanno E."/>
            <person name="Herpin A."/>
            <person name="Louis A."/>
            <person name="Berthelot C."/>
            <person name="Parey E."/>
            <person name="Roest-Crollius H."/>
            <person name="Braasch I."/>
            <person name="Postlethwait J."/>
            <person name="Robinson-Rechavi M."/>
            <person name="Echchiki A."/>
            <person name="Begum T."/>
            <person name="Montfort J."/>
            <person name="Schartl M."/>
            <person name="Bobe J."/>
            <person name="Guiguen Y."/>
        </authorList>
    </citation>
    <scope>NUCLEOTIDE SEQUENCE [LARGE SCALE GENOMIC DNA]</scope>
    <source>
        <strain evidence="1">M_S1</strain>
        <tissue evidence="1">Blood</tissue>
    </source>
</reference>
<keyword evidence="2" id="KW-1185">Reference proteome</keyword>
<name>A0A7J6AMS1_AMEME</name>
<organism evidence="1 2">
    <name type="scientific">Ameiurus melas</name>
    <name type="common">Black bullhead</name>
    <name type="synonym">Silurus melas</name>
    <dbReference type="NCBI Taxonomy" id="219545"/>
    <lineage>
        <taxon>Eukaryota</taxon>
        <taxon>Metazoa</taxon>
        <taxon>Chordata</taxon>
        <taxon>Craniata</taxon>
        <taxon>Vertebrata</taxon>
        <taxon>Euteleostomi</taxon>
        <taxon>Actinopterygii</taxon>
        <taxon>Neopterygii</taxon>
        <taxon>Teleostei</taxon>
        <taxon>Ostariophysi</taxon>
        <taxon>Siluriformes</taxon>
        <taxon>Ictaluridae</taxon>
        <taxon>Ameiurus</taxon>
    </lineage>
</organism>
<gene>
    <name evidence="1" type="ORF">AMELA_G00124620</name>
</gene>
<evidence type="ECO:0000313" key="1">
    <source>
        <dbReference type="EMBL" id="KAF4084050.1"/>
    </source>
</evidence>